<dbReference type="KEGG" id="fmr:Fuma_05814"/>
<dbReference type="EMBL" id="CP017641">
    <property type="protein sequence ID" value="APZ96146.1"/>
    <property type="molecule type" value="Genomic_DNA"/>
</dbReference>
<organism evidence="1 2">
    <name type="scientific">Fuerstiella marisgermanici</name>
    <dbReference type="NCBI Taxonomy" id="1891926"/>
    <lineage>
        <taxon>Bacteria</taxon>
        <taxon>Pseudomonadati</taxon>
        <taxon>Planctomycetota</taxon>
        <taxon>Planctomycetia</taxon>
        <taxon>Planctomycetales</taxon>
        <taxon>Planctomycetaceae</taxon>
        <taxon>Fuerstiella</taxon>
    </lineage>
</organism>
<protein>
    <submittedName>
        <fullName evidence="1">Uncharacterized protein</fullName>
    </submittedName>
</protein>
<reference evidence="1 2" key="1">
    <citation type="journal article" date="2016" name="Front. Microbiol.">
        <title>Fuerstia marisgermanicae gen. nov., sp. nov., an Unusual Member of the Phylum Planctomycetes from the German Wadden Sea.</title>
        <authorList>
            <person name="Kohn T."/>
            <person name="Heuer A."/>
            <person name="Jogler M."/>
            <person name="Vollmers J."/>
            <person name="Boedeker C."/>
            <person name="Bunk B."/>
            <person name="Rast P."/>
            <person name="Borchert D."/>
            <person name="Glockner I."/>
            <person name="Freese H.M."/>
            <person name="Klenk H.P."/>
            <person name="Overmann J."/>
            <person name="Kaster A.K."/>
            <person name="Rohde M."/>
            <person name="Wiegand S."/>
            <person name="Jogler C."/>
        </authorList>
    </citation>
    <scope>NUCLEOTIDE SEQUENCE [LARGE SCALE GENOMIC DNA]</scope>
    <source>
        <strain evidence="1 2">NH11</strain>
    </source>
</reference>
<keyword evidence="2" id="KW-1185">Reference proteome</keyword>
<dbReference type="STRING" id="1891926.Fuma_05814"/>
<gene>
    <name evidence="1" type="ORF">Fuma_05814</name>
</gene>
<dbReference type="AlphaFoldDB" id="A0A1P8WQ20"/>
<sequence length="91" mass="9987">MKNLNNLDDFDLTVAGGVSLPADMRDVRVDTVQLPDTDIGRQISLLLQLHPQICSQFRTGDTADMDLATQQLLLDDLRDALDIPTLKPAAV</sequence>
<evidence type="ECO:0000313" key="1">
    <source>
        <dbReference type="EMBL" id="APZ96146.1"/>
    </source>
</evidence>
<dbReference type="Proteomes" id="UP000187735">
    <property type="component" value="Chromosome"/>
</dbReference>
<evidence type="ECO:0000313" key="2">
    <source>
        <dbReference type="Proteomes" id="UP000187735"/>
    </source>
</evidence>
<dbReference type="RefSeq" id="WP_077027209.1">
    <property type="nucleotide sequence ID" value="NZ_CP017641.1"/>
</dbReference>
<accession>A0A1P8WQ20</accession>
<proteinExistence type="predicted"/>
<name>A0A1P8WQ20_9PLAN</name>